<feature type="transmembrane region" description="Helical" evidence="1">
    <location>
        <begin position="185"/>
        <end position="213"/>
    </location>
</feature>
<feature type="transmembrane region" description="Helical" evidence="1">
    <location>
        <begin position="159"/>
        <end position="178"/>
    </location>
</feature>
<protein>
    <submittedName>
        <fullName evidence="2">Oligosaccharide repeat unit polymerase</fullName>
    </submittedName>
</protein>
<evidence type="ECO:0000313" key="2">
    <source>
        <dbReference type="EMBL" id="RIH63241.1"/>
    </source>
</evidence>
<dbReference type="NCBIfam" id="TIGR04370">
    <property type="entry name" value="glyco_rpt_poly"/>
    <property type="match status" value="1"/>
</dbReference>
<keyword evidence="3" id="KW-1185">Reference proteome</keyword>
<feature type="transmembrane region" description="Helical" evidence="1">
    <location>
        <begin position="104"/>
        <end position="125"/>
    </location>
</feature>
<feature type="transmembrane region" description="Helical" evidence="1">
    <location>
        <begin position="233"/>
        <end position="252"/>
    </location>
</feature>
<feature type="transmembrane region" description="Helical" evidence="1">
    <location>
        <begin position="53"/>
        <end position="73"/>
    </location>
</feature>
<dbReference type="RefSeq" id="WP_119351783.1">
    <property type="nucleotide sequence ID" value="NZ_QWET01000023.1"/>
</dbReference>
<proteinExistence type="predicted"/>
<reference evidence="2 3" key="1">
    <citation type="journal article" date="2015" name="Int. J. Syst. Evol. Microbiol.">
        <title>Mariniphaga sediminis sp. nov., isolated from coastal sediment.</title>
        <authorList>
            <person name="Wang F.Q."/>
            <person name="Shen Q.Y."/>
            <person name="Chen G.J."/>
            <person name="Du Z.J."/>
        </authorList>
    </citation>
    <scope>NUCLEOTIDE SEQUENCE [LARGE SCALE GENOMIC DNA]</scope>
    <source>
        <strain evidence="2 3">SY21</strain>
    </source>
</reference>
<name>A0A399CXX1_9BACT</name>
<dbReference type="AlphaFoldDB" id="A0A399CXX1"/>
<feature type="transmembrane region" description="Helical" evidence="1">
    <location>
        <begin position="392"/>
        <end position="410"/>
    </location>
</feature>
<dbReference type="EMBL" id="QWET01000023">
    <property type="protein sequence ID" value="RIH63241.1"/>
    <property type="molecule type" value="Genomic_DNA"/>
</dbReference>
<organism evidence="2 3">
    <name type="scientific">Mariniphaga sediminis</name>
    <dbReference type="NCBI Taxonomy" id="1628158"/>
    <lineage>
        <taxon>Bacteria</taxon>
        <taxon>Pseudomonadati</taxon>
        <taxon>Bacteroidota</taxon>
        <taxon>Bacteroidia</taxon>
        <taxon>Marinilabiliales</taxon>
        <taxon>Prolixibacteraceae</taxon>
        <taxon>Mariniphaga</taxon>
    </lineage>
</organism>
<comment type="caution">
    <text evidence="2">The sequence shown here is derived from an EMBL/GenBank/DDBJ whole genome shotgun (WGS) entry which is preliminary data.</text>
</comment>
<feature type="transmembrane region" description="Helical" evidence="1">
    <location>
        <begin position="369"/>
        <end position="386"/>
    </location>
</feature>
<sequence length="417" mass="47803">MIVFIIPLISIGLFFSKKLDRNYFSPIGFFSILWGISLLMYEFSPKPYPTLNLNTQLLIFGAWFLFSLGYVFFRFASQTRINKQISSNRPNVFIKIYSSVKGRLILHILILLSFVGAIAFINKIINHLSNPLALIYASQEIRQTIVGGDFSAGALLNTYTAALIYSTSIITGAIACWYHKKIILYIPIIAAILFDLGNAGRITTITTIFLWGISYILSWKYSFPNQRIQIPAFVKYFISILSSALILLITFSRSEGRMTMFESLYSYFTGSWIVLDQYINNLNLSTHFASTLYPIIYTLYKLGLWFENPAQYLGSTYYVLSPFGSNLNTFTILTPFYNDFGFIITFALFFIFGFWASKIYKGYFISQKSQLLIPLVWIYYVILISLHGWPFVSIGTTVSLIISYLFIVVLPKKIKFN</sequence>
<keyword evidence="1" id="KW-0812">Transmembrane</keyword>
<keyword evidence="1" id="KW-0472">Membrane</keyword>
<accession>A0A399CXX1</accession>
<evidence type="ECO:0000313" key="3">
    <source>
        <dbReference type="Proteomes" id="UP000266441"/>
    </source>
</evidence>
<feature type="transmembrane region" description="Helical" evidence="1">
    <location>
        <begin position="340"/>
        <end position="357"/>
    </location>
</feature>
<gene>
    <name evidence="2" type="ORF">D1164_20530</name>
</gene>
<evidence type="ECO:0000256" key="1">
    <source>
        <dbReference type="SAM" id="Phobius"/>
    </source>
</evidence>
<feature type="transmembrane region" description="Helical" evidence="1">
    <location>
        <begin position="23"/>
        <end position="41"/>
    </location>
</feature>
<dbReference type="Proteomes" id="UP000266441">
    <property type="component" value="Unassembled WGS sequence"/>
</dbReference>
<keyword evidence="1" id="KW-1133">Transmembrane helix</keyword>